<feature type="region of interest" description="Disordered" evidence="2">
    <location>
        <begin position="1087"/>
        <end position="1163"/>
    </location>
</feature>
<dbReference type="PANTHER" id="PTHR45676">
    <property type="entry name" value="RING-H2 FINGER PROTEIN ATL51-RELATED"/>
    <property type="match status" value="1"/>
</dbReference>
<feature type="region of interest" description="Disordered" evidence="2">
    <location>
        <begin position="247"/>
        <end position="269"/>
    </location>
</feature>
<evidence type="ECO:0000313" key="5">
    <source>
        <dbReference type="EMBL" id="PFH31536.1"/>
    </source>
</evidence>
<feature type="compositionally biased region" description="Low complexity" evidence="2">
    <location>
        <begin position="637"/>
        <end position="651"/>
    </location>
</feature>
<dbReference type="SUPFAM" id="SSF57850">
    <property type="entry name" value="RING/U-box"/>
    <property type="match status" value="1"/>
</dbReference>
<keyword evidence="1" id="KW-0479">Metal-binding</keyword>
<dbReference type="Gene3D" id="3.30.40.10">
    <property type="entry name" value="Zinc/RING finger domain, C3HC4 (zinc finger)"/>
    <property type="match status" value="1"/>
</dbReference>
<feature type="compositionally biased region" description="Low complexity" evidence="2">
    <location>
        <begin position="255"/>
        <end position="268"/>
    </location>
</feature>
<feature type="region of interest" description="Disordered" evidence="2">
    <location>
        <begin position="205"/>
        <end position="226"/>
    </location>
</feature>
<keyword evidence="6" id="KW-1185">Reference proteome</keyword>
<organism evidence="5 6">
    <name type="scientific">Besnoitia besnoiti</name>
    <name type="common">Apicomplexan protozoan</name>
    <dbReference type="NCBI Taxonomy" id="94643"/>
    <lineage>
        <taxon>Eukaryota</taxon>
        <taxon>Sar</taxon>
        <taxon>Alveolata</taxon>
        <taxon>Apicomplexa</taxon>
        <taxon>Conoidasida</taxon>
        <taxon>Coccidia</taxon>
        <taxon>Eucoccidiorida</taxon>
        <taxon>Eimeriorina</taxon>
        <taxon>Sarcocystidae</taxon>
        <taxon>Besnoitia</taxon>
    </lineage>
</organism>
<gene>
    <name evidence="5" type="ORF">BESB_025020</name>
</gene>
<dbReference type="GeneID" id="40307562"/>
<feature type="region of interest" description="Disordered" evidence="2">
    <location>
        <begin position="779"/>
        <end position="830"/>
    </location>
</feature>
<keyword evidence="3" id="KW-0812">Transmembrane</keyword>
<evidence type="ECO:0000256" key="2">
    <source>
        <dbReference type="SAM" id="MobiDB-lite"/>
    </source>
</evidence>
<dbReference type="EMBL" id="NWUJ01000014">
    <property type="protein sequence ID" value="PFH31536.1"/>
    <property type="molecule type" value="Genomic_DNA"/>
</dbReference>
<protein>
    <submittedName>
        <fullName evidence="5">Zinc finger, C3HC4 type (RING finger) domain-containing protein</fullName>
    </submittedName>
</protein>
<dbReference type="OrthoDB" id="8062037at2759"/>
<dbReference type="STRING" id="94643.A0A2A9M6M1"/>
<proteinExistence type="predicted"/>
<evidence type="ECO:0000256" key="1">
    <source>
        <dbReference type="PROSITE-ProRule" id="PRU00175"/>
    </source>
</evidence>
<feature type="compositionally biased region" description="Low complexity" evidence="2">
    <location>
        <begin position="1100"/>
        <end position="1112"/>
    </location>
</feature>
<feature type="transmembrane region" description="Helical" evidence="3">
    <location>
        <begin position="148"/>
        <end position="167"/>
    </location>
</feature>
<feature type="compositionally biased region" description="Basic and acidic residues" evidence="2">
    <location>
        <begin position="818"/>
        <end position="828"/>
    </location>
</feature>
<feature type="transmembrane region" description="Helical" evidence="3">
    <location>
        <begin position="119"/>
        <end position="136"/>
    </location>
</feature>
<reference evidence="5 6" key="1">
    <citation type="submission" date="2017-09" db="EMBL/GenBank/DDBJ databases">
        <title>Genome sequencing of Besnoitia besnoiti strain Bb-Ger1.</title>
        <authorList>
            <person name="Schares G."/>
            <person name="Venepally P."/>
            <person name="Lorenzi H.A."/>
        </authorList>
    </citation>
    <scope>NUCLEOTIDE SEQUENCE [LARGE SCALE GENOMIC DNA]</scope>
    <source>
        <strain evidence="5 6">Bb-Ger1</strain>
    </source>
</reference>
<feature type="region of interest" description="Disordered" evidence="2">
    <location>
        <begin position="296"/>
        <end position="330"/>
    </location>
</feature>
<feature type="compositionally biased region" description="Gly residues" evidence="2">
    <location>
        <begin position="470"/>
        <end position="496"/>
    </location>
</feature>
<dbReference type="PROSITE" id="PS50089">
    <property type="entry name" value="ZF_RING_2"/>
    <property type="match status" value="1"/>
</dbReference>
<keyword evidence="3" id="KW-0472">Membrane</keyword>
<feature type="region of interest" description="Disordered" evidence="2">
    <location>
        <begin position="433"/>
        <end position="745"/>
    </location>
</feature>
<dbReference type="PANTHER" id="PTHR45676:SF41">
    <property type="entry name" value="RING-H2 FINGER PROTEIN ATL66"/>
    <property type="match status" value="1"/>
</dbReference>
<feature type="compositionally biased region" description="Basic and acidic residues" evidence="2">
    <location>
        <begin position="555"/>
        <end position="568"/>
    </location>
</feature>
<feature type="domain" description="RING-type" evidence="4">
    <location>
        <begin position="1186"/>
        <end position="1229"/>
    </location>
</feature>
<feature type="compositionally biased region" description="Acidic residues" evidence="2">
    <location>
        <begin position="458"/>
        <end position="469"/>
    </location>
</feature>
<evidence type="ECO:0000259" key="4">
    <source>
        <dbReference type="PROSITE" id="PS50089"/>
    </source>
</evidence>
<dbReference type="Pfam" id="PF13639">
    <property type="entry name" value="zf-RING_2"/>
    <property type="match status" value="1"/>
</dbReference>
<sequence length="1239" mass="132638">MATHAGARRPPPLELEACVPRDFLAGSGGGAGSGCLDSASSNSETVPYAENDAFLPHASFVPRGAESGSASVSHSQVAARSPSSPSSRRRNASAGSGGRRTEFASLFGSLYSRFSMKRIWLWAFELYSFVYTRYVLPVRLYAANRQALLLYVFLFFGRVVEFIFHFTACVVPAFFYVFFAMFLNLITVAPQTSAASHSPSPRAASSALGLSGAESGGLEGPAETGAKGAAGASAKFDLAGALRSAPGAVRPPTPSGAAPGRAAPSAAADEGRGMLPRVFQRSAGAGVVFEGGRPAASGRLSVPPRSEGLRAEERDDAAPRGDAASHLVGLGDGSGEDGESFFSSIGLAYVYLVLSQVCRGLLLEVPLYTFSLYFAQLLHLQSLTFSLSPKCRQAAEAATAYYGQNARVGFAAGTGVEPQRAVAEATSQAAVAAAERTTDAAWGDEAEEAQTGGRAEGEPEDGGGGESEPEGGGGGESEPEGGGGGESEPEGGGGGESEPEGEARALRSLGEPDELALLDAAVEQQLLEIQEEAEARAAEAGPDTPPAGEELLTGTRDEAGERREGDAREGDDDGDSRQGGRGHAPALLQAGWGESRADEAGRNDDDEDETSSVVSSFLQTPTEGTRNAPRSSRSLWGRAPSSPSTSGAPSRDTSPPPLSSSGRGTHTDRRAEGDFPTLVNSRRLSPEADVDGAARRASPSARREPRQAASAQPPYALDSPRGSHPTFEPTHSHRPGDARQGERRDGRDAQPFVLARVLSFVRGAVDALQTRLELRRWPPPARAVDGGERAAAQPRGGASNAALVSPNAQRFSAVRAGDGGRRAAEASRRHNRERRMRELAYRERGGLRAVVATVRRWSEEARMRHSRRRVSFLRRICGPVYRRFLSLCWWLVPGGRLRFRELVRQLHPYRLLSVSPLVFFPTASQRLFFTTFFFWLLRCLYEDQAEEATADEAWGFLVNGGNLVGVASSFGSYHATRLASLNPGYYSAFSAFQRSDTAGGEGGAKARGASLALSDPLGGHGAVPRPPFSLARQWTVWWAVVLLGLLLVSYGLLALFSALDVLPWQLLHSLLVLRHTRVATYAEQKKLEAERRREKRRKQLQATQAAAANATARGEACGKGPQREEEEESQRARPRKAGAAGASGEEKAGLRRRLPSSPAGRAEVGMSLPSVVLPLEEEEEDEEEMCIFCFEEFKPQDILRVVNCCGHKFHRHCVDVWLFKRQKETCPMCGQLRSPRRAK</sequence>
<dbReference type="RefSeq" id="XP_029215545.1">
    <property type="nucleotide sequence ID" value="XM_029361190.1"/>
</dbReference>
<feature type="transmembrane region" description="Helical" evidence="3">
    <location>
        <begin position="1035"/>
        <end position="1059"/>
    </location>
</feature>
<evidence type="ECO:0000313" key="6">
    <source>
        <dbReference type="Proteomes" id="UP000224006"/>
    </source>
</evidence>
<dbReference type="KEGG" id="bbes:BESB_025020"/>
<feature type="compositionally biased region" description="Basic and acidic residues" evidence="2">
    <location>
        <begin position="730"/>
        <end position="745"/>
    </location>
</feature>
<evidence type="ECO:0000256" key="3">
    <source>
        <dbReference type="SAM" id="Phobius"/>
    </source>
</evidence>
<dbReference type="AlphaFoldDB" id="A0A2A9M6M1"/>
<name>A0A2A9M6M1_BESBE</name>
<keyword evidence="1" id="KW-0862">Zinc</keyword>
<dbReference type="Proteomes" id="UP000224006">
    <property type="component" value="Unassembled WGS sequence"/>
</dbReference>
<dbReference type="GO" id="GO:0008270">
    <property type="term" value="F:zinc ion binding"/>
    <property type="evidence" value="ECO:0007669"/>
    <property type="project" value="UniProtKB-KW"/>
</dbReference>
<dbReference type="CDD" id="cd16454">
    <property type="entry name" value="RING-H2_PA-TM-RING"/>
    <property type="match status" value="1"/>
</dbReference>
<feature type="compositionally biased region" description="Basic and acidic residues" evidence="2">
    <location>
        <begin position="307"/>
        <end position="319"/>
    </location>
</feature>
<keyword evidence="3" id="KW-1133">Transmembrane helix</keyword>
<feature type="region of interest" description="Disordered" evidence="2">
    <location>
        <begin position="66"/>
        <end position="99"/>
    </location>
</feature>
<dbReference type="VEuPathDB" id="ToxoDB:BESB_025020"/>
<accession>A0A2A9M6M1</accession>
<comment type="caution">
    <text evidence="5">The sequence shown here is derived from an EMBL/GenBank/DDBJ whole genome shotgun (WGS) entry which is preliminary data.</text>
</comment>
<dbReference type="SMART" id="SM00184">
    <property type="entry name" value="RING"/>
    <property type="match status" value="1"/>
</dbReference>
<keyword evidence="1" id="KW-0863">Zinc-finger</keyword>
<feature type="compositionally biased region" description="Polar residues" evidence="2">
    <location>
        <begin position="617"/>
        <end position="634"/>
    </location>
</feature>
<dbReference type="InterPro" id="IPR001841">
    <property type="entry name" value="Znf_RING"/>
</dbReference>
<dbReference type="InterPro" id="IPR013083">
    <property type="entry name" value="Znf_RING/FYVE/PHD"/>
</dbReference>